<feature type="binding site" description="type 1 copper site" evidence="10">
    <location>
        <position position="325"/>
    </location>
    <ligand>
        <name>Cu cation</name>
        <dbReference type="ChEBI" id="CHEBI:23378"/>
        <label>1</label>
    </ligand>
</feature>
<evidence type="ECO:0000256" key="3">
    <source>
        <dbReference type="ARBA" id="ARBA00011882"/>
    </source>
</evidence>
<keyword evidence="8 10" id="KW-0186">Copper</keyword>
<feature type="binding site" description="type 1 copper site" evidence="10">
    <location>
        <position position="150"/>
    </location>
    <ligand>
        <name>Cu cation</name>
        <dbReference type="ChEBI" id="CHEBI:23378"/>
        <label>1</label>
    </ligand>
</feature>
<evidence type="ECO:0000256" key="6">
    <source>
        <dbReference type="ARBA" id="ARBA00022737"/>
    </source>
</evidence>
<dbReference type="GO" id="GO:0050421">
    <property type="term" value="F:nitrite reductase (NO-forming) activity"/>
    <property type="evidence" value="ECO:0007669"/>
    <property type="project" value="UniProtKB-EC"/>
</dbReference>
<keyword evidence="5 10" id="KW-0479">Metal-binding</keyword>
<feature type="compositionally biased region" description="Low complexity" evidence="11">
    <location>
        <begin position="384"/>
        <end position="411"/>
    </location>
</feature>
<dbReference type="EC" id="1.7.2.1" evidence="3"/>
<dbReference type="InterPro" id="IPR045087">
    <property type="entry name" value="Cu-oxidase_fam"/>
</dbReference>
<organism evidence="13 14">
    <name type="scientific">Nitrososphaera gargensis (strain Ga9.2)</name>
    <dbReference type="NCBI Taxonomy" id="1237085"/>
    <lineage>
        <taxon>Archaea</taxon>
        <taxon>Nitrososphaerota</taxon>
        <taxon>Nitrososphaeria</taxon>
        <taxon>Nitrososphaerales</taxon>
        <taxon>Nitrososphaeraceae</taxon>
        <taxon>Nitrososphaera</taxon>
    </lineage>
</organism>
<dbReference type="Gene3D" id="2.60.40.420">
    <property type="entry name" value="Cupredoxins - blue copper proteins"/>
    <property type="match status" value="2"/>
</dbReference>
<dbReference type="EMBL" id="CP002408">
    <property type="protein sequence ID" value="AFU57373.1"/>
    <property type="molecule type" value="Genomic_DNA"/>
</dbReference>
<feature type="binding site" description="type 1 copper site" evidence="10">
    <location>
        <position position="166"/>
    </location>
    <ligand>
        <name>Cu cation</name>
        <dbReference type="ChEBI" id="CHEBI:23378"/>
        <label>1</label>
    </ligand>
</feature>
<dbReference type="InterPro" id="IPR001287">
    <property type="entry name" value="NO2-reductase_Cu"/>
</dbReference>
<evidence type="ECO:0000256" key="8">
    <source>
        <dbReference type="ARBA" id="ARBA00023008"/>
    </source>
</evidence>
<proteinExistence type="predicted"/>
<comment type="catalytic activity">
    <reaction evidence="9">
        <text>nitric oxide + Fe(III)-[cytochrome c] + H2O = Fe(II)-[cytochrome c] + nitrite + 2 H(+)</text>
        <dbReference type="Rhea" id="RHEA:15233"/>
        <dbReference type="Rhea" id="RHEA-COMP:10350"/>
        <dbReference type="Rhea" id="RHEA-COMP:14399"/>
        <dbReference type="ChEBI" id="CHEBI:15377"/>
        <dbReference type="ChEBI" id="CHEBI:15378"/>
        <dbReference type="ChEBI" id="CHEBI:16301"/>
        <dbReference type="ChEBI" id="CHEBI:16480"/>
        <dbReference type="ChEBI" id="CHEBI:29033"/>
        <dbReference type="ChEBI" id="CHEBI:29034"/>
        <dbReference type="EC" id="1.7.2.1"/>
    </reaction>
</comment>
<dbReference type="AlphaFoldDB" id="K0IEZ7"/>
<feature type="binding site" description="type 1 copper site" evidence="10">
    <location>
        <position position="103"/>
    </location>
    <ligand>
        <name>Cu cation</name>
        <dbReference type="ChEBI" id="CHEBI:23378"/>
        <label>1</label>
    </ligand>
</feature>
<dbReference type="InterPro" id="IPR008972">
    <property type="entry name" value="Cupredoxin"/>
</dbReference>
<evidence type="ECO:0000256" key="5">
    <source>
        <dbReference type="ARBA" id="ARBA00022723"/>
    </source>
</evidence>
<dbReference type="InterPro" id="IPR011707">
    <property type="entry name" value="Cu-oxidase-like_N"/>
</dbReference>
<dbReference type="Proteomes" id="UP000008037">
    <property type="component" value="Chromosome"/>
</dbReference>
<sequence>MPAMNKPVIAGIVAGVLLAGFAVLSPITGLNFDVEAQSTGTTKKVTLIADEVDVQVAPDNALHPGGVMYRAMVFNGTIPGPVISVDQGDTIEFTLINEGEVIHSIDFHAGHGPNDAVGANASATGSTVRSGESVTWTWKPPFAGVFFYHCGADGLNGVWEHIANGMYGGIVVHPPNEQPAKEFYVVFGEIYSNNVEGVFTQANGTGSFDVAQFLTGNPDIVMTNGMAHRYVPALGAIAKIDINPNATIFQVKPGELTRWYIVNAGPNDGIAFHFISGMIDVRDGSIKNRYGTQLKNDETWWIPPGSGSVIEATFPQEGVYVGVDHAMNDVVKGAAFAVLATPDATDDDHPPGTMVPPRGSDRVTSPTTFEETRPAAEQAEEFEPPTGEATTETTNATDTGNQTGTGNETDTAGNETSSAAGNDTNTNSTG</sequence>
<accession>K0IEZ7</accession>
<comment type="cofactor">
    <cofactor evidence="10">
        <name>Cu(2+)</name>
        <dbReference type="ChEBI" id="CHEBI:29036"/>
    </cofactor>
</comment>
<feature type="region of interest" description="Disordered" evidence="11">
    <location>
        <begin position="342"/>
        <end position="430"/>
    </location>
</feature>
<dbReference type="PANTHER" id="PTHR11709">
    <property type="entry name" value="MULTI-COPPER OXIDASE"/>
    <property type="match status" value="1"/>
</dbReference>
<dbReference type="STRING" id="1237085.Ngar_c04260"/>
<gene>
    <name evidence="13" type="primary">nirK</name>
    <name evidence="13" type="ordered locus">Ngar_c04260</name>
</gene>
<evidence type="ECO:0000256" key="9">
    <source>
        <dbReference type="ARBA" id="ARBA00049340"/>
    </source>
</evidence>
<protein>
    <recommendedName>
        <fullName evidence="4">Copper-containing nitrite reductase</fullName>
        <ecNumber evidence="3">1.7.2.1</ecNumber>
    </recommendedName>
</protein>
<evidence type="ECO:0000256" key="10">
    <source>
        <dbReference type="PIRSR" id="PIRSR601287-1"/>
    </source>
</evidence>
<evidence type="ECO:0000256" key="4">
    <source>
        <dbReference type="ARBA" id="ARBA00017290"/>
    </source>
</evidence>
<dbReference type="GO" id="GO:0005507">
    <property type="term" value="F:copper ion binding"/>
    <property type="evidence" value="ECO:0007669"/>
    <property type="project" value="InterPro"/>
</dbReference>
<dbReference type="Pfam" id="PF07732">
    <property type="entry name" value="Cu-oxidase_3"/>
    <property type="match status" value="1"/>
</dbReference>
<feature type="binding site" description="type 1 copper site" evidence="10">
    <location>
        <position position="108"/>
    </location>
    <ligand>
        <name>Cu cation</name>
        <dbReference type="ChEBI" id="CHEBI:23378"/>
        <label>1</label>
    </ligand>
</feature>
<dbReference type="PANTHER" id="PTHR11709:SF394">
    <property type="entry name" value="FI03373P-RELATED"/>
    <property type="match status" value="1"/>
</dbReference>
<dbReference type="HOGENOM" id="CLU_031740_1_1_2"/>
<comment type="subunit">
    <text evidence="2">Homotrimer.</text>
</comment>
<name>K0IEZ7_NITGG</name>
<evidence type="ECO:0000313" key="14">
    <source>
        <dbReference type="Proteomes" id="UP000008037"/>
    </source>
</evidence>
<feature type="binding site" description="type 1 copper site" evidence="10">
    <location>
        <position position="149"/>
    </location>
    <ligand>
        <name>Cu cation</name>
        <dbReference type="ChEBI" id="CHEBI:23378"/>
        <label>1</label>
    </ligand>
</feature>
<keyword evidence="7 13" id="KW-0560">Oxidoreductase</keyword>
<feature type="domain" description="Plastocyanin-like" evidence="12">
    <location>
        <begin position="62"/>
        <end position="176"/>
    </location>
</feature>
<reference evidence="13 14" key="1">
    <citation type="journal article" date="2012" name="Environ. Microbiol.">
        <title>The genome of the ammonia-oxidizing Candidatus Nitrososphaera gargensis: insights into metabolic versatility and environmental adaptations.</title>
        <authorList>
            <person name="Spang A."/>
            <person name="Poehlein A."/>
            <person name="Offre P."/>
            <person name="Zumbragel S."/>
            <person name="Haider S."/>
            <person name="Rychlik N."/>
            <person name="Nowka B."/>
            <person name="Schmeisser C."/>
            <person name="Lebedeva E.V."/>
            <person name="Rattei T."/>
            <person name="Bohm C."/>
            <person name="Schmid M."/>
            <person name="Galushko A."/>
            <person name="Hatzenpichler R."/>
            <person name="Weinmaier T."/>
            <person name="Daniel R."/>
            <person name="Schleper C."/>
            <person name="Spieck E."/>
            <person name="Streit W."/>
            <person name="Wagner M."/>
        </authorList>
    </citation>
    <scope>NUCLEOTIDE SEQUENCE [LARGE SCALE GENOMIC DNA]</scope>
    <source>
        <strain evidence="14">Ga9.2</strain>
    </source>
</reference>
<feature type="binding site" description="type 1 copper site" evidence="10">
    <location>
        <position position="161"/>
    </location>
    <ligand>
        <name>Cu cation</name>
        <dbReference type="ChEBI" id="CHEBI:23378"/>
        <label>1</label>
    </ligand>
</feature>
<evidence type="ECO:0000256" key="11">
    <source>
        <dbReference type="SAM" id="MobiDB-lite"/>
    </source>
</evidence>
<keyword evidence="6" id="KW-0677">Repeat</keyword>
<evidence type="ECO:0000256" key="7">
    <source>
        <dbReference type="ARBA" id="ARBA00023002"/>
    </source>
</evidence>
<dbReference type="InParanoid" id="K0IEZ7"/>
<comment type="cofactor">
    <cofactor evidence="1 10">
        <name>Cu(+)</name>
        <dbReference type="ChEBI" id="CHEBI:49552"/>
    </cofactor>
</comment>
<dbReference type="SUPFAM" id="SSF49503">
    <property type="entry name" value="Cupredoxins"/>
    <property type="match status" value="2"/>
</dbReference>
<evidence type="ECO:0000259" key="12">
    <source>
        <dbReference type="Pfam" id="PF07732"/>
    </source>
</evidence>
<feature type="compositionally biased region" description="Polar residues" evidence="11">
    <location>
        <begin position="412"/>
        <end position="430"/>
    </location>
</feature>
<keyword evidence="14" id="KW-1185">Reference proteome</keyword>
<evidence type="ECO:0000313" key="13">
    <source>
        <dbReference type="EMBL" id="AFU57373.1"/>
    </source>
</evidence>
<evidence type="ECO:0000256" key="2">
    <source>
        <dbReference type="ARBA" id="ARBA00011233"/>
    </source>
</evidence>
<dbReference type="KEGG" id="nga:Ngar_c04260"/>
<dbReference type="PRINTS" id="PR00695">
    <property type="entry name" value="CUNO2RDTASE"/>
</dbReference>
<evidence type="ECO:0000256" key="1">
    <source>
        <dbReference type="ARBA" id="ARBA00001960"/>
    </source>
</evidence>